<dbReference type="SUPFAM" id="SSF56731">
    <property type="entry name" value="DNA primase core"/>
    <property type="match status" value="1"/>
</dbReference>
<reference evidence="14" key="1">
    <citation type="submission" date="2020-02" db="EMBL/GenBank/DDBJ databases">
        <authorList>
            <person name="Meier V. D."/>
        </authorList>
    </citation>
    <scope>NUCLEOTIDE SEQUENCE</scope>
    <source>
        <strain evidence="14">AVDCRST_MAG40</strain>
    </source>
</reference>
<keyword evidence="8" id="KW-0863">Zinc-finger</keyword>
<dbReference type="InterPro" id="IPR036977">
    <property type="entry name" value="DNA_primase_Znf_CHC2"/>
</dbReference>
<dbReference type="EC" id="2.7.7.-" evidence="14"/>
<dbReference type="InterPro" id="IPR006295">
    <property type="entry name" value="DNA_primase_DnaG"/>
</dbReference>
<evidence type="ECO:0000256" key="8">
    <source>
        <dbReference type="ARBA" id="ARBA00022771"/>
    </source>
</evidence>
<dbReference type="EMBL" id="CADCTX010000865">
    <property type="protein sequence ID" value="CAA9355671.1"/>
    <property type="molecule type" value="Genomic_DNA"/>
</dbReference>
<dbReference type="Pfam" id="PF13155">
    <property type="entry name" value="Toprim_2"/>
    <property type="match status" value="1"/>
</dbReference>
<dbReference type="GO" id="GO:0000428">
    <property type="term" value="C:DNA-directed RNA polymerase complex"/>
    <property type="evidence" value="ECO:0007669"/>
    <property type="project" value="UniProtKB-KW"/>
</dbReference>
<keyword evidence="2" id="KW-0240">DNA-directed RNA polymerase</keyword>
<dbReference type="InterPro" id="IPR002694">
    <property type="entry name" value="Znf_CHC2"/>
</dbReference>
<keyword evidence="5 14" id="KW-0548">Nucleotidyltransferase</keyword>
<dbReference type="GO" id="GO:1990077">
    <property type="term" value="C:primosome complex"/>
    <property type="evidence" value="ECO:0007669"/>
    <property type="project" value="UniProtKB-KW"/>
</dbReference>
<evidence type="ECO:0000313" key="14">
    <source>
        <dbReference type="EMBL" id="CAA9355671.1"/>
    </source>
</evidence>
<dbReference type="Gene3D" id="3.40.1360.10">
    <property type="match status" value="1"/>
</dbReference>
<dbReference type="InterPro" id="IPR034151">
    <property type="entry name" value="TOPRIM_DnaG_bac"/>
</dbReference>
<dbReference type="CDD" id="cd03364">
    <property type="entry name" value="TOPRIM_DnaG_primases"/>
    <property type="match status" value="1"/>
</dbReference>
<dbReference type="GO" id="GO:0008270">
    <property type="term" value="F:zinc ion binding"/>
    <property type="evidence" value="ECO:0007669"/>
    <property type="project" value="UniProtKB-KW"/>
</dbReference>
<keyword evidence="10" id="KW-0460">Magnesium</keyword>
<feature type="domain" description="Toprim" evidence="13">
    <location>
        <begin position="258"/>
        <end position="339"/>
    </location>
</feature>
<dbReference type="FunFam" id="3.40.1360.10:FF:000002">
    <property type="entry name" value="DNA primase"/>
    <property type="match status" value="1"/>
</dbReference>
<protein>
    <submittedName>
        <fullName evidence="14">DNA primase</fullName>
        <ecNumber evidence="14">2.7.7.-</ecNumber>
    </submittedName>
</protein>
<evidence type="ECO:0000256" key="10">
    <source>
        <dbReference type="ARBA" id="ARBA00022842"/>
    </source>
</evidence>
<keyword evidence="6" id="KW-0235">DNA replication</keyword>
<name>A0A6J4MBJ2_9BACT</name>
<dbReference type="Pfam" id="PF01807">
    <property type="entry name" value="Zn_ribbon_DnaG"/>
    <property type="match status" value="1"/>
</dbReference>
<dbReference type="FunFam" id="3.90.580.10:FF:000001">
    <property type="entry name" value="DNA primase"/>
    <property type="match status" value="1"/>
</dbReference>
<keyword evidence="4 14" id="KW-0808">Transferase</keyword>
<dbReference type="GO" id="GO:0003677">
    <property type="term" value="F:DNA binding"/>
    <property type="evidence" value="ECO:0007669"/>
    <property type="project" value="UniProtKB-KW"/>
</dbReference>
<accession>A0A6J4MBJ2</accession>
<proteinExistence type="predicted"/>
<evidence type="ECO:0000256" key="12">
    <source>
        <dbReference type="ARBA" id="ARBA00023163"/>
    </source>
</evidence>
<evidence type="ECO:0000256" key="11">
    <source>
        <dbReference type="ARBA" id="ARBA00023125"/>
    </source>
</evidence>
<feature type="non-terminal residue" evidence="14">
    <location>
        <position position="382"/>
    </location>
</feature>
<dbReference type="Pfam" id="PF08275">
    <property type="entry name" value="DNAG_N"/>
    <property type="match status" value="1"/>
</dbReference>
<dbReference type="AlphaFoldDB" id="A0A6J4MBJ2"/>
<dbReference type="GO" id="GO:0005737">
    <property type="term" value="C:cytoplasm"/>
    <property type="evidence" value="ECO:0007669"/>
    <property type="project" value="TreeGrafter"/>
</dbReference>
<dbReference type="NCBIfam" id="TIGR01391">
    <property type="entry name" value="dnaG"/>
    <property type="match status" value="1"/>
</dbReference>
<dbReference type="InterPro" id="IPR050219">
    <property type="entry name" value="DnaG_primase"/>
</dbReference>
<evidence type="ECO:0000256" key="6">
    <source>
        <dbReference type="ARBA" id="ARBA00022705"/>
    </source>
</evidence>
<dbReference type="PANTHER" id="PTHR30313">
    <property type="entry name" value="DNA PRIMASE"/>
    <property type="match status" value="1"/>
</dbReference>
<organism evidence="14">
    <name type="scientific">uncultured Gemmatimonadaceae bacterium</name>
    <dbReference type="NCBI Taxonomy" id="246130"/>
    <lineage>
        <taxon>Bacteria</taxon>
        <taxon>Pseudomonadati</taxon>
        <taxon>Gemmatimonadota</taxon>
        <taxon>Gemmatimonadia</taxon>
        <taxon>Gemmatimonadales</taxon>
        <taxon>Gemmatimonadaceae</taxon>
        <taxon>environmental samples</taxon>
    </lineage>
</organism>
<gene>
    <name evidence="14" type="ORF">AVDCRST_MAG40-3148</name>
</gene>
<dbReference type="GO" id="GO:0003899">
    <property type="term" value="F:DNA-directed RNA polymerase activity"/>
    <property type="evidence" value="ECO:0007669"/>
    <property type="project" value="InterPro"/>
</dbReference>
<evidence type="ECO:0000256" key="7">
    <source>
        <dbReference type="ARBA" id="ARBA00022723"/>
    </source>
</evidence>
<comment type="cofactor">
    <cofactor evidence="1">
        <name>Zn(2+)</name>
        <dbReference type="ChEBI" id="CHEBI:29105"/>
    </cofactor>
</comment>
<sequence>MITAETIDRVREAADIVQIVGEHVKLKRSGGSWRGPCPLHGGKNPNFSVSPDKGFYHCFTCGESGDVFTFLQKVVGCDFVTAVRMVAERSGVEIKEEQGARAQEERDAREPFWEINAAAAAYFTQMLWEHADAAAARAYLERRAIARPVADRFSLGYAPRGNATKEQLLKLGYDEGRLLEVGLLARRDESGETYSKFRDRLMIPIRDARGHPVGFGGRLLEDREGAAKYLNSPESPVFAKRRLLYNMDGARNAIRKDERAVVVEGYFDVIRLAAAGVESTVAGLGTSLTEEHAAALAKLTTNVFLLYDSDEAGQKATFRAGRELLAQGVAVRVVSLPDGEDPDTFVAKHGAGPLEQAFAEAMDLFERQLQILERRGWFADLA</sequence>
<keyword evidence="11" id="KW-0238">DNA-binding</keyword>
<keyword evidence="3" id="KW-0639">Primosome</keyword>
<keyword evidence="9" id="KW-0862">Zinc</keyword>
<dbReference type="Gene3D" id="3.90.980.10">
    <property type="entry name" value="DNA primase, catalytic core, N-terminal domain"/>
    <property type="match status" value="1"/>
</dbReference>
<evidence type="ECO:0000256" key="2">
    <source>
        <dbReference type="ARBA" id="ARBA00022478"/>
    </source>
</evidence>
<dbReference type="PANTHER" id="PTHR30313:SF2">
    <property type="entry name" value="DNA PRIMASE"/>
    <property type="match status" value="1"/>
</dbReference>
<dbReference type="SUPFAM" id="SSF57783">
    <property type="entry name" value="Zinc beta-ribbon"/>
    <property type="match status" value="1"/>
</dbReference>
<dbReference type="PROSITE" id="PS50880">
    <property type="entry name" value="TOPRIM"/>
    <property type="match status" value="1"/>
</dbReference>
<evidence type="ECO:0000256" key="5">
    <source>
        <dbReference type="ARBA" id="ARBA00022695"/>
    </source>
</evidence>
<evidence type="ECO:0000256" key="4">
    <source>
        <dbReference type="ARBA" id="ARBA00022679"/>
    </source>
</evidence>
<dbReference type="GO" id="GO:0006269">
    <property type="term" value="P:DNA replication, synthesis of primer"/>
    <property type="evidence" value="ECO:0007669"/>
    <property type="project" value="UniProtKB-KW"/>
</dbReference>
<keyword evidence="7" id="KW-0479">Metal-binding</keyword>
<dbReference type="SMART" id="SM00400">
    <property type="entry name" value="ZnF_CHCC"/>
    <property type="match status" value="1"/>
</dbReference>
<dbReference type="Gene3D" id="3.90.580.10">
    <property type="entry name" value="Zinc finger, CHC2-type domain"/>
    <property type="match status" value="1"/>
</dbReference>
<dbReference type="InterPro" id="IPR037068">
    <property type="entry name" value="DNA_primase_core_N_sf"/>
</dbReference>
<evidence type="ECO:0000256" key="3">
    <source>
        <dbReference type="ARBA" id="ARBA00022515"/>
    </source>
</evidence>
<evidence type="ECO:0000256" key="1">
    <source>
        <dbReference type="ARBA" id="ARBA00001947"/>
    </source>
</evidence>
<dbReference type="InterPro" id="IPR006171">
    <property type="entry name" value="TOPRIM_dom"/>
</dbReference>
<dbReference type="SMART" id="SM00493">
    <property type="entry name" value="TOPRIM"/>
    <property type="match status" value="1"/>
</dbReference>
<keyword evidence="12" id="KW-0804">Transcription</keyword>
<evidence type="ECO:0000259" key="13">
    <source>
        <dbReference type="PROSITE" id="PS50880"/>
    </source>
</evidence>
<dbReference type="InterPro" id="IPR013264">
    <property type="entry name" value="DNAG_N"/>
</dbReference>
<evidence type="ECO:0000256" key="9">
    <source>
        <dbReference type="ARBA" id="ARBA00022833"/>
    </source>
</evidence>